<dbReference type="CDD" id="cd04301">
    <property type="entry name" value="NAT_SF"/>
    <property type="match status" value="1"/>
</dbReference>
<dbReference type="Proteomes" id="UP000595917">
    <property type="component" value="Chromosome"/>
</dbReference>
<feature type="domain" description="N-acetyltransferase" evidence="1">
    <location>
        <begin position="1"/>
        <end position="146"/>
    </location>
</feature>
<dbReference type="Gene3D" id="3.40.630.30">
    <property type="match status" value="1"/>
</dbReference>
<dbReference type="AlphaFoldDB" id="A0A7T8BC79"/>
<dbReference type="InterPro" id="IPR016181">
    <property type="entry name" value="Acyl_CoA_acyltransferase"/>
</dbReference>
<sequence>MELREASRNDLPSLLELYRQLNPGDEALTLSGAAAVWDVLEKRDITYFVAADSGKIVSACYICIIPNLTRNGRSIGFIENVVTDENYRRKGLGRRVIEAAVARAREKGCYKAVLQSGSGRKEAHKFYEALGFDGNSKQAFEIRFDE</sequence>
<dbReference type="KEGG" id="bhc:JFL75_04440"/>
<dbReference type="Pfam" id="PF00583">
    <property type="entry name" value="Acetyltransf_1"/>
    <property type="match status" value="1"/>
</dbReference>
<dbReference type="InterPro" id="IPR039143">
    <property type="entry name" value="GNPNAT1-like"/>
</dbReference>
<gene>
    <name evidence="2" type="ORF">JFL75_04440</name>
</gene>
<evidence type="ECO:0000313" key="3">
    <source>
        <dbReference type="Proteomes" id="UP000595917"/>
    </source>
</evidence>
<dbReference type="InterPro" id="IPR000182">
    <property type="entry name" value="GNAT_dom"/>
</dbReference>
<evidence type="ECO:0000313" key="2">
    <source>
        <dbReference type="EMBL" id="QQO11312.1"/>
    </source>
</evidence>
<dbReference type="GO" id="GO:0004343">
    <property type="term" value="F:glucosamine 6-phosphate N-acetyltransferase activity"/>
    <property type="evidence" value="ECO:0007669"/>
    <property type="project" value="TreeGrafter"/>
</dbReference>
<dbReference type="PANTHER" id="PTHR13355:SF11">
    <property type="entry name" value="GLUCOSAMINE 6-PHOSPHATE N-ACETYLTRANSFERASE"/>
    <property type="match status" value="1"/>
</dbReference>
<evidence type="ECO:0000259" key="1">
    <source>
        <dbReference type="PROSITE" id="PS51186"/>
    </source>
</evidence>
<reference evidence="2" key="1">
    <citation type="submission" date="2021-01" db="EMBL/GenBank/DDBJ databases">
        <title>Description of Breznakiella homolactica.</title>
        <authorList>
            <person name="Song Y."/>
            <person name="Brune A."/>
        </authorList>
    </citation>
    <scope>NUCLEOTIDE SEQUENCE</scope>
    <source>
        <strain evidence="2">RmG30</strain>
    </source>
</reference>
<protein>
    <submittedName>
        <fullName evidence="2">GNAT family N-acetyltransferase</fullName>
    </submittedName>
</protein>
<dbReference type="SUPFAM" id="SSF55729">
    <property type="entry name" value="Acyl-CoA N-acyltransferases (Nat)"/>
    <property type="match status" value="1"/>
</dbReference>
<proteinExistence type="predicted"/>
<keyword evidence="3" id="KW-1185">Reference proteome</keyword>
<accession>A0A7T8BC79</accession>
<name>A0A7T8BC79_9SPIR</name>
<organism evidence="2 3">
    <name type="scientific">Breznakiella homolactica</name>
    <dbReference type="NCBI Taxonomy" id="2798577"/>
    <lineage>
        <taxon>Bacteria</taxon>
        <taxon>Pseudomonadati</taxon>
        <taxon>Spirochaetota</taxon>
        <taxon>Spirochaetia</taxon>
        <taxon>Spirochaetales</taxon>
        <taxon>Breznakiellaceae</taxon>
        <taxon>Breznakiella</taxon>
    </lineage>
</organism>
<dbReference type="PROSITE" id="PS51186">
    <property type="entry name" value="GNAT"/>
    <property type="match status" value="1"/>
</dbReference>
<dbReference type="PANTHER" id="PTHR13355">
    <property type="entry name" value="GLUCOSAMINE 6-PHOSPHATE N-ACETYLTRANSFERASE"/>
    <property type="match status" value="1"/>
</dbReference>
<dbReference type="EMBL" id="CP067089">
    <property type="protein sequence ID" value="QQO11312.1"/>
    <property type="molecule type" value="Genomic_DNA"/>
</dbReference>